<dbReference type="InterPro" id="IPR023346">
    <property type="entry name" value="Lysozyme-like_dom_sf"/>
</dbReference>
<dbReference type="RefSeq" id="WP_316772340.1">
    <property type="nucleotide sequence ID" value="NZ_JASMWN010000001.1"/>
</dbReference>
<dbReference type="PANTHER" id="PTHR37423">
    <property type="entry name" value="SOLUBLE LYTIC MUREIN TRANSGLYCOSYLASE-RELATED"/>
    <property type="match status" value="1"/>
</dbReference>
<gene>
    <name evidence="5" type="ORF">QO231_01270</name>
</gene>
<dbReference type="Pfam" id="PF01464">
    <property type="entry name" value="SLT"/>
    <property type="match status" value="1"/>
</dbReference>
<dbReference type="Gene3D" id="1.10.530.10">
    <property type="match status" value="1"/>
</dbReference>
<feature type="region of interest" description="Disordered" evidence="3">
    <location>
        <begin position="85"/>
        <end position="109"/>
    </location>
</feature>
<dbReference type="InterPro" id="IPR008258">
    <property type="entry name" value="Transglycosylase_SLT_dom_1"/>
</dbReference>
<proteinExistence type="inferred from homology"/>
<feature type="domain" description="Transglycosylase SLT" evidence="4">
    <location>
        <begin position="175"/>
        <end position="263"/>
    </location>
</feature>
<evidence type="ECO:0000313" key="6">
    <source>
        <dbReference type="Proteomes" id="UP001255416"/>
    </source>
</evidence>
<evidence type="ECO:0000256" key="3">
    <source>
        <dbReference type="SAM" id="MobiDB-lite"/>
    </source>
</evidence>
<dbReference type="EMBL" id="JASMWN010000001">
    <property type="protein sequence ID" value="MDU9002476.1"/>
    <property type="molecule type" value="Genomic_DNA"/>
</dbReference>
<evidence type="ECO:0000256" key="1">
    <source>
        <dbReference type="ARBA" id="ARBA00007734"/>
    </source>
</evidence>
<feature type="compositionally biased region" description="Pro residues" evidence="3">
    <location>
        <begin position="90"/>
        <end position="99"/>
    </location>
</feature>
<keyword evidence="6" id="KW-1185">Reference proteome</keyword>
<comment type="caution">
    <text evidence="5">The sequence shown here is derived from an EMBL/GenBank/DDBJ whole genome shotgun (WGS) entry which is preliminary data.</text>
</comment>
<comment type="similarity">
    <text evidence="2">Belongs to the virb1 family.</text>
</comment>
<evidence type="ECO:0000259" key="4">
    <source>
        <dbReference type="Pfam" id="PF01464"/>
    </source>
</evidence>
<dbReference type="PANTHER" id="PTHR37423:SF2">
    <property type="entry name" value="MEMBRANE-BOUND LYTIC MUREIN TRANSGLYCOSYLASE C"/>
    <property type="match status" value="1"/>
</dbReference>
<organism evidence="5 6">
    <name type="scientific">Sedimentitalea todarodis</name>
    <dbReference type="NCBI Taxonomy" id="1631240"/>
    <lineage>
        <taxon>Bacteria</taxon>
        <taxon>Pseudomonadati</taxon>
        <taxon>Pseudomonadota</taxon>
        <taxon>Alphaproteobacteria</taxon>
        <taxon>Rhodobacterales</taxon>
        <taxon>Paracoccaceae</taxon>
        <taxon>Sedimentitalea</taxon>
    </lineage>
</organism>
<dbReference type="Proteomes" id="UP001255416">
    <property type="component" value="Unassembled WGS sequence"/>
</dbReference>
<sequence>MNRRVLIAPILALALQYPEAAVAERLVFRDASKDVAETNLAAEAPADVVQPKTRAAPRQFHTFTARRVKPPKPGTVKRITIQIDPDEQWRPPPPAPVTKPEPAATAPVSRSEPIGKYTWFWDRISPAIASTGPGRLNEALITLNTAGEISAPRLQAMQDIAKAQGVSILRSTVGTRVSPALVLAVIAVESSGRTSVTSHAGAQGLMQLMPDTAARFGVTDSMIPADNISGGVKYLDWLMGKFNNDPILVLAGYNAGEGSVMNHAGVPPYAETRDYVPKVLAAFQVASGLCTTPPELISDGCVFHTMY</sequence>
<evidence type="ECO:0000313" key="5">
    <source>
        <dbReference type="EMBL" id="MDU9002476.1"/>
    </source>
</evidence>
<name>A0ABU3V8H7_9RHOB</name>
<comment type="similarity">
    <text evidence="1">Belongs to the transglycosylase Slt family.</text>
</comment>
<reference evidence="6" key="1">
    <citation type="submission" date="2023-05" db="EMBL/GenBank/DDBJ databases">
        <title>Sedimentitalea sp. nov. JM2-8.</title>
        <authorList>
            <person name="Huang J."/>
        </authorList>
    </citation>
    <scope>NUCLEOTIDE SEQUENCE [LARGE SCALE GENOMIC DNA]</scope>
    <source>
        <strain evidence="6">KHS03</strain>
    </source>
</reference>
<accession>A0ABU3V8H7</accession>
<evidence type="ECO:0000256" key="2">
    <source>
        <dbReference type="ARBA" id="ARBA00009387"/>
    </source>
</evidence>
<protein>
    <submittedName>
        <fullName evidence="5">Lytic transglycosylase domain-containing protein</fullName>
    </submittedName>
</protein>
<dbReference type="SUPFAM" id="SSF53955">
    <property type="entry name" value="Lysozyme-like"/>
    <property type="match status" value="1"/>
</dbReference>
<dbReference type="CDD" id="cd00254">
    <property type="entry name" value="LT-like"/>
    <property type="match status" value="1"/>
</dbReference>